<dbReference type="GO" id="GO:0000287">
    <property type="term" value="F:magnesium ion binding"/>
    <property type="evidence" value="ECO:0007669"/>
    <property type="project" value="InterPro"/>
</dbReference>
<dbReference type="SUPFAM" id="SSF142823">
    <property type="entry name" value="ComB-like"/>
    <property type="match status" value="1"/>
</dbReference>
<name>A0AA37UDH1_9MICO</name>
<evidence type="ECO:0008006" key="3">
    <source>
        <dbReference type="Google" id="ProtNLM"/>
    </source>
</evidence>
<keyword evidence="2" id="KW-1185">Reference proteome</keyword>
<dbReference type="GO" id="GO:0050532">
    <property type="term" value="F:2-phosphosulfolactate phosphatase activity"/>
    <property type="evidence" value="ECO:0007669"/>
    <property type="project" value="InterPro"/>
</dbReference>
<evidence type="ECO:0000313" key="2">
    <source>
        <dbReference type="Proteomes" id="UP001157160"/>
    </source>
</evidence>
<sequence length="180" mass="17673">MSSPHAQTRYQVRFDHGHDGAARIAGGADAVVWADAIPGGATQPHASSAPGAAQLVAGPGSAAATAAWLLQLQVDLGRRAMIAIVAVGGEGGRPAVEDQLLAGAVVDELMALGIDATSPEAALVGAAATALRGAYAHLLTASVSGQERAALGEGDAVIAAARAVGGQPTVLAEHPERVGA</sequence>
<dbReference type="EMBL" id="BSUL01000001">
    <property type="protein sequence ID" value="GMA28548.1"/>
    <property type="molecule type" value="Genomic_DNA"/>
</dbReference>
<dbReference type="Gene3D" id="3.90.1560.10">
    <property type="entry name" value="ComB-like"/>
    <property type="match status" value="1"/>
</dbReference>
<dbReference type="AlphaFoldDB" id="A0AA37UDH1"/>
<accession>A0AA37UDH1</accession>
<protein>
    <recommendedName>
        <fullName evidence="3">2-phosphosulfolactate phosphatase</fullName>
    </recommendedName>
</protein>
<dbReference type="Proteomes" id="UP001157160">
    <property type="component" value="Unassembled WGS sequence"/>
</dbReference>
<proteinExistence type="predicted"/>
<evidence type="ECO:0000313" key="1">
    <source>
        <dbReference type="EMBL" id="GMA28548.1"/>
    </source>
</evidence>
<dbReference type="InterPro" id="IPR036702">
    <property type="entry name" value="ComB-like_sf"/>
</dbReference>
<comment type="caution">
    <text evidence="1">The sequence shown here is derived from an EMBL/GenBank/DDBJ whole genome shotgun (WGS) entry which is preliminary data.</text>
</comment>
<gene>
    <name evidence="1" type="ORF">GCM10025874_18010</name>
</gene>
<organism evidence="1 2">
    <name type="scientific">Arenivirga flava</name>
    <dbReference type="NCBI Taxonomy" id="1930060"/>
    <lineage>
        <taxon>Bacteria</taxon>
        <taxon>Bacillati</taxon>
        <taxon>Actinomycetota</taxon>
        <taxon>Actinomycetes</taxon>
        <taxon>Micrococcales</taxon>
        <taxon>Microbacteriaceae</taxon>
        <taxon>Arenivirga</taxon>
    </lineage>
</organism>
<dbReference type="RefSeq" id="WP_284231875.1">
    <property type="nucleotide sequence ID" value="NZ_BSUL01000001.1"/>
</dbReference>
<reference evidence="1 2" key="1">
    <citation type="journal article" date="2014" name="Int. J. Syst. Evol. Microbiol.">
        <title>Complete genome sequence of Corynebacterium casei LMG S-19264T (=DSM 44701T), isolated from a smear-ripened cheese.</title>
        <authorList>
            <consortium name="US DOE Joint Genome Institute (JGI-PGF)"/>
            <person name="Walter F."/>
            <person name="Albersmeier A."/>
            <person name="Kalinowski J."/>
            <person name="Ruckert C."/>
        </authorList>
    </citation>
    <scope>NUCLEOTIDE SEQUENCE [LARGE SCALE GENOMIC DNA]</scope>
    <source>
        <strain evidence="1 2">NBRC 112289</strain>
    </source>
</reference>